<dbReference type="Proteomes" id="UP000636709">
    <property type="component" value="Unassembled WGS sequence"/>
</dbReference>
<gene>
    <name evidence="1" type="ORF">HU200_044190</name>
</gene>
<reference evidence="1" key="1">
    <citation type="submission" date="2020-07" db="EMBL/GenBank/DDBJ databases">
        <title>Genome sequence and genetic diversity analysis of an under-domesticated orphan crop, white fonio (Digitaria exilis).</title>
        <authorList>
            <person name="Bennetzen J.L."/>
            <person name="Chen S."/>
            <person name="Ma X."/>
            <person name="Wang X."/>
            <person name="Yssel A.E.J."/>
            <person name="Chaluvadi S.R."/>
            <person name="Johnson M."/>
            <person name="Gangashetty P."/>
            <person name="Hamidou F."/>
            <person name="Sanogo M.D."/>
            <person name="Zwaenepoel A."/>
            <person name="Wallace J."/>
            <person name="Van De Peer Y."/>
            <person name="Van Deynze A."/>
        </authorList>
    </citation>
    <scope>NUCLEOTIDE SEQUENCE</scope>
    <source>
        <tissue evidence="1">Leaves</tissue>
    </source>
</reference>
<evidence type="ECO:0000313" key="2">
    <source>
        <dbReference type="Proteomes" id="UP000636709"/>
    </source>
</evidence>
<dbReference type="EMBL" id="JACEFO010002095">
    <property type="protein sequence ID" value="KAF8684768.1"/>
    <property type="molecule type" value="Genomic_DNA"/>
</dbReference>
<evidence type="ECO:0000313" key="1">
    <source>
        <dbReference type="EMBL" id="KAF8684768.1"/>
    </source>
</evidence>
<dbReference type="AlphaFoldDB" id="A0A835AZE2"/>
<proteinExistence type="predicted"/>
<name>A0A835AZE2_9POAL</name>
<accession>A0A835AZE2</accession>
<sequence>MASRLVRVAERDWAGSLRHWLLCNNELPVTIPPQHFVDAANSIGFFLPNELHGIICFQPQEQLICRSF</sequence>
<protein>
    <submittedName>
        <fullName evidence="1">Uncharacterized protein</fullName>
    </submittedName>
</protein>
<keyword evidence="2" id="KW-1185">Reference proteome</keyword>
<organism evidence="1 2">
    <name type="scientific">Digitaria exilis</name>
    <dbReference type="NCBI Taxonomy" id="1010633"/>
    <lineage>
        <taxon>Eukaryota</taxon>
        <taxon>Viridiplantae</taxon>
        <taxon>Streptophyta</taxon>
        <taxon>Embryophyta</taxon>
        <taxon>Tracheophyta</taxon>
        <taxon>Spermatophyta</taxon>
        <taxon>Magnoliopsida</taxon>
        <taxon>Liliopsida</taxon>
        <taxon>Poales</taxon>
        <taxon>Poaceae</taxon>
        <taxon>PACMAD clade</taxon>
        <taxon>Panicoideae</taxon>
        <taxon>Panicodae</taxon>
        <taxon>Paniceae</taxon>
        <taxon>Anthephorinae</taxon>
        <taxon>Digitaria</taxon>
    </lineage>
</organism>
<comment type="caution">
    <text evidence="1">The sequence shown here is derived from an EMBL/GenBank/DDBJ whole genome shotgun (WGS) entry which is preliminary data.</text>
</comment>